<dbReference type="InterPro" id="IPR008929">
    <property type="entry name" value="Chondroitin_lyas"/>
</dbReference>
<name>A0ABT3Q438_9PROT</name>
<comment type="caution">
    <text evidence="4">The sequence shown here is derived from an EMBL/GenBank/DDBJ whole genome shotgun (WGS) entry which is preliminary data.</text>
</comment>
<dbReference type="Proteomes" id="UP001526446">
    <property type="component" value="Unassembled WGS sequence"/>
</dbReference>
<evidence type="ECO:0000259" key="3">
    <source>
        <dbReference type="Pfam" id="PF07940"/>
    </source>
</evidence>
<sequence length="750" mass="81549">MPLRRWTRDARLTFAMRNPLGGFSRVPAAPALTLRDLWPGNPMVGERLVRNQSVFEGTVRPLHHLQWDSPGWPDAYRRWLQGFTWLRDLRELGAESARIKARSMVATWISQPAPDRPVADPSITGTRLAAWLSYYEFFAAAADDDFRQNLMAALIMEARSIMALMPEAAQGWRALAALKGLLAVAVAIPDHQEFLSRYLRLIDQEIEQQFLADGSHITRCPEDQFQAVRELAEMLSILQTARLPLPTRLMEAADRAAPALRAMRHGDGGLMLFNGSRERDPQLIEQVLTRASRSRVVASSLPESGYMRLTSGRTMLFADAAGPAPAGYDRTAHAGMLSFEFSSGRQRIIVNCGASTQRAWAEALHVPAAHSVLEMGGAGPLRRDQNGTILRRPTVTRAHASQDGAHWLHMTHDGYTPQGGGVYSRQIYLGKDGQTLRGEDALQGTDTRNFCVRFHLHPEITVEEIAHGFLLYTQEESWLFQANVPACVEDSIYLGSGQPVPSLQIVLYPPDPPAEPEADPAAEAEEDAERDLYTEADAEAEAASHAMQDYGEGSPYPSEQPAEDNAPYSPDMPQPQDQHRTEGAEAGYDSSSAPGYHDPASGLPYPEEEAGHTAPSGPSAPHAHEEDAFEPLLRDAPPADSWPYQTAGSAQADMAARPSQPEQAAPTMAQALFAEHEPSAGQHPTHQTPPGQSAQGQVRSGEAGPAHAASGQAAAGRPASGAASKTTPEAGPPPKPAMRPVRWALTLMTE</sequence>
<feature type="domain" description="Heparinase II/III-like C-terminal" evidence="3">
    <location>
        <begin position="299"/>
        <end position="508"/>
    </location>
</feature>
<accession>A0ABT3Q438</accession>
<dbReference type="Gene3D" id="1.50.10.100">
    <property type="entry name" value="Chondroitin AC/alginate lyase"/>
    <property type="match status" value="1"/>
</dbReference>
<dbReference type="Pfam" id="PF07940">
    <property type="entry name" value="Hepar_II_III_C"/>
    <property type="match status" value="1"/>
</dbReference>
<feature type="region of interest" description="Disordered" evidence="2">
    <location>
        <begin position="507"/>
        <end position="530"/>
    </location>
</feature>
<feature type="compositionally biased region" description="Low complexity" evidence="2">
    <location>
        <begin position="703"/>
        <end position="724"/>
    </location>
</feature>
<organism evidence="4 5">
    <name type="scientific">Acetobacter farinalis</name>
    <dbReference type="NCBI Taxonomy" id="1260984"/>
    <lineage>
        <taxon>Bacteria</taxon>
        <taxon>Pseudomonadati</taxon>
        <taxon>Pseudomonadota</taxon>
        <taxon>Alphaproteobacteria</taxon>
        <taxon>Acetobacterales</taxon>
        <taxon>Acetobacteraceae</taxon>
        <taxon>Acetobacter</taxon>
    </lineage>
</organism>
<evidence type="ECO:0000313" key="5">
    <source>
        <dbReference type="Proteomes" id="UP001526446"/>
    </source>
</evidence>
<dbReference type="Gene3D" id="2.70.98.70">
    <property type="match status" value="1"/>
</dbReference>
<feature type="compositionally biased region" description="Polar residues" evidence="2">
    <location>
        <begin position="682"/>
        <end position="698"/>
    </location>
</feature>
<gene>
    <name evidence="4" type="ORF">OQ252_01225</name>
</gene>
<evidence type="ECO:0000313" key="4">
    <source>
        <dbReference type="EMBL" id="MCX2560024.1"/>
    </source>
</evidence>
<dbReference type="EMBL" id="JAPIUX010000001">
    <property type="protein sequence ID" value="MCX2560024.1"/>
    <property type="molecule type" value="Genomic_DNA"/>
</dbReference>
<evidence type="ECO:0000256" key="2">
    <source>
        <dbReference type="SAM" id="MobiDB-lite"/>
    </source>
</evidence>
<dbReference type="InterPro" id="IPR012480">
    <property type="entry name" value="Hepar_II_III_C"/>
</dbReference>
<comment type="subcellular location">
    <subcellularLocation>
        <location evidence="1">Cell envelope</location>
    </subcellularLocation>
</comment>
<dbReference type="RefSeq" id="WP_166118609.1">
    <property type="nucleotide sequence ID" value="NZ_JAPIUX010000001.1"/>
</dbReference>
<feature type="region of interest" description="Disordered" evidence="2">
    <location>
        <begin position="548"/>
        <end position="750"/>
    </location>
</feature>
<keyword evidence="5" id="KW-1185">Reference proteome</keyword>
<reference evidence="4 5" key="1">
    <citation type="submission" date="2022-11" db="EMBL/GenBank/DDBJ databases">
        <title>Genome sequencing of Acetobacter type strain.</title>
        <authorList>
            <person name="Heo J."/>
            <person name="Lee D."/>
            <person name="Han B.-H."/>
            <person name="Hong S.-B."/>
            <person name="Kwon S.-W."/>
        </authorList>
    </citation>
    <scope>NUCLEOTIDE SEQUENCE [LARGE SCALE GENOMIC DNA]</scope>
    <source>
        <strain evidence="4 5">KACC 21251</strain>
    </source>
</reference>
<proteinExistence type="predicted"/>
<evidence type="ECO:0000256" key="1">
    <source>
        <dbReference type="ARBA" id="ARBA00004196"/>
    </source>
</evidence>
<protein>
    <submittedName>
        <fullName evidence="4">Heparinase II/III family protein</fullName>
    </submittedName>
</protein>
<feature type="compositionally biased region" description="Acidic residues" evidence="2">
    <location>
        <begin position="514"/>
        <end position="530"/>
    </location>
</feature>